<feature type="domain" description="HPt" evidence="1">
    <location>
        <begin position="46"/>
        <end position="111"/>
    </location>
</feature>
<dbReference type="SUPFAM" id="SSF47226">
    <property type="entry name" value="Histidine-containing phosphotransfer domain, HPT domain"/>
    <property type="match status" value="1"/>
</dbReference>
<sequence>MTKKVLFDKIINMNEMKLCEINENIKHFDQPAFLEKLLGNRELFDELVGYACQQVPDELQNIKKACETKNAEKARNIAHKIKGTALNMCFGPFAELTIKFEETCGSDESAAYSLFSKMELEWKNIKAEIDRGSK</sequence>
<evidence type="ECO:0000313" key="2">
    <source>
        <dbReference type="EMBL" id="OGM04303.1"/>
    </source>
</evidence>
<accession>A0A1F7WN88</accession>
<reference evidence="2 3" key="1">
    <citation type="journal article" date="2016" name="Nat. Commun.">
        <title>Thousands of microbial genomes shed light on interconnected biogeochemical processes in an aquifer system.</title>
        <authorList>
            <person name="Anantharaman K."/>
            <person name="Brown C.T."/>
            <person name="Hug L.A."/>
            <person name="Sharon I."/>
            <person name="Castelle C.J."/>
            <person name="Probst A.J."/>
            <person name="Thomas B.C."/>
            <person name="Singh A."/>
            <person name="Wilkins M.J."/>
            <person name="Karaoz U."/>
            <person name="Brodie E.L."/>
            <person name="Williams K.H."/>
            <person name="Hubbard S.S."/>
            <person name="Banfield J.F."/>
        </authorList>
    </citation>
    <scope>NUCLEOTIDE SEQUENCE [LARGE SCALE GENOMIC DNA]</scope>
</reference>
<dbReference type="Pfam" id="PF01627">
    <property type="entry name" value="Hpt"/>
    <property type="match status" value="1"/>
</dbReference>
<dbReference type="Gene3D" id="1.20.120.160">
    <property type="entry name" value="HPT domain"/>
    <property type="match status" value="1"/>
</dbReference>
<dbReference type="GO" id="GO:0000160">
    <property type="term" value="P:phosphorelay signal transduction system"/>
    <property type="evidence" value="ECO:0007669"/>
    <property type="project" value="InterPro"/>
</dbReference>
<evidence type="ECO:0000313" key="3">
    <source>
        <dbReference type="Proteomes" id="UP000178735"/>
    </source>
</evidence>
<comment type="caution">
    <text evidence="2">The sequence shown here is derived from an EMBL/GenBank/DDBJ whole genome shotgun (WGS) entry which is preliminary data.</text>
</comment>
<proteinExistence type="predicted"/>
<name>A0A1F7WN88_9BACT</name>
<dbReference type="AlphaFoldDB" id="A0A1F7WN88"/>
<dbReference type="EMBL" id="MGFH01000147">
    <property type="protein sequence ID" value="OGM04303.1"/>
    <property type="molecule type" value="Genomic_DNA"/>
</dbReference>
<protein>
    <recommendedName>
        <fullName evidence="1">HPt domain-containing protein</fullName>
    </recommendedName>
</protein>
<dbReference type="Proteomes" id="UP000178735">
    <property type="component" value="Unassembled WGS sequence"/>
</dbReference>
<organism evidence="2 3">
    <name type="scientific">Candidatus Wallbacteria bacterium GWC2_49_35</name>
    <dbReference type="NCBI Taxonomy" id="1817813"/>
    <lineage>
        <taxon>Bacteria</taxon>
        <taxon>Candidatus Walliibacteriota</taxon>
    </lineage>
</organism>
<dbReference type="InterPro" id="IPR036641">
    <property type="entry name" value="HPT_dom_sf"/>
</dbReference>
<dbReference type="InterPro" id="IPR008207">
    <property type="entry name" value="Sig_transdc_His_kin_Hpt_dom"/>
</dbReference>
<dbReference type="STRING" id="1817813.A2008_07375"/>
<evidence type="ECO:0000259" key="1">
    <source>
        <dbReference type="Pfam" id="PF01627"/>
    </source>
</evidence>
<gene>
    <name evidence="2" type="ORF">A2008_07375</name>
</gene>